<gene>
    <name evidence="1" type="ORF">AVDCRST_MAG73-376</name>
</gene>
<proteinExistence type="predicted"/>
<evidence type="ECO:0000313" key="1">
    <source>
        <dbReference type="EMBL" id="CAA9524365.1"/>
    </source>
</evidence>
<dbReference type="AlphaFoldDB" id="A0A6J4TIU8"/>
<protein>
    <submittedName>
        <fullName evidence="1">Uncharacterized protein</fullName>
    </submittedName>
</protein>
<dbReference type="EMBL" id="CADCWE010000022">
    <property type="protein sequence ID" value="CAA9524365.1"/>
    <property type="molecule type" value="Genomic_DNA"/>
</dbReference>
<accession>A0A6J4TIU8</accession>
<sequence length="143" mass="14437">MLLAVLLPAGTLPPGDRLAAGLGHVTLLPGIRSAWGRARCPGLWLESVLAGAYAVRAAAPVRVVRGGAIATVAVGVGVALDSGDSLLAPNEAAVDVVNAGTAPVALLGWAVLDNGGTPPAGHSWGVIVWEFPRGWQTSRPNVQ</sequence>
<organism evidence="1">
    <name type="scientific">uncultured Thermomicrobiales bacterium</name>
    <dbReference type="NCBI Taxonomy" id="1645740"/>
    <lineage>
        <taxon>Bacteria</taxon>
        <taxon>Pseudomonadati</taxon>
        <taxon>Thermomicrobiota</taxon>
        <taxon>Thermomicrobia</taxon>
        <taxon>Thermomicrobiales</taxon>
        <taxon>environmental samples</taxon>
    </lineage>
</organism>
<name>A0A6J4TIU8_9BACT</name>
<reference evidence="1" key="1">
    <citation type="submission" date="2020-02" db="EMBL/GenBank/DDBJ databases">
        <authorList>
            <person name="Meier V. D."/>
        </authorList>
    </citation>
    <scope>NUCLEOTIDE SEQUENCE</scope>
    <source>
        <strain evidence="1">AVDCRST_MAG73</strain>
    </source>
</reference>